<evidence type="ECO:0000313" key="3">
    <source>
        <dbReference type="EMBL" id="RTZ81851.1"/>
    </source>
</evidence>
<comment type="similarity">
    <text evidence="1">Belongs to the UPF0213 family.</text>
</comment>
<dbReference type="CDD" id="cd10448">
    <property type="entry name" value="GIY-YIG_unchar_3"/>
    <property type="match status" value="1"/>
</dbReference>
<protein>
    <submittedName>
        <fullName evidence="3">GIY-YIG nuclease family protein</fullName>
    </submittedName>
</protein>
<evidence type="ECO:0000313" key="4">
    <source>
        <dbReference type="Proteomes" id="UP000286801"/>
    </source>
</evidence>
<evidence type="ECO:0000259" key="2">
    <source>
        <dbReference type="PROSITE" id="PS50164"/>
    </source>
</evidence>
<dbReference type="EMBL" id="QNZL01000007">
    <property type="protein sequence ID" value="RTZ81851.1"/>
    <property type="molecule type" value="Genomic_DNA"/>
</dbReference>
<evidence type="ECO:0000256" key="1">
    <source>
        <dbReference type="ARBA" id="ARBA00007435"/>
    </source>
</evidence>
<dbReference type="SUPFAM" id="SSF82771">
    <property type="entry name" value="GIY-YIG endonuclease"/>
    <property type="match status" value="1"/>
</dbReference>
<gene>
    <name evidence="3" type="ORF">DSY97_00185</name>
</gene>
<dbReference type="InterPro" id="IPR000305">
    <property type="entry name" value="GIY-YIG_endonuc"/>
</dbReference>
<dbReference type="AlphaFoldDB" id="A0A432GF10"/>
<dbReference type="PANTHER" id="PTHR34477">
    <property type="entry name" value="UPF0213 PROTEIN YHBQ"/>
    <property type="match status" value="1"/>
</dbReference>
<dbReference type="InterPro" id="IPR035901">
    <property type="entry name" value="GIY-YIG_endonuc_sf"/>
</dbReference>
<sequence>MREFYVYILTNKRNGTLYIGVTNNLQRRVYEHKNNLKKGFTKKHQLHHLVYFESTEDIRSALQREKQLKKWERGWKIELIEKNNPQWKDLYETLH</sequence>
<dbReference type="PANTHER" id="PTHR34477:SF5">
    <property type="entry name" value="BSL5627 PROTEIN"/>
    <property type="match status" value="1"/>
</dbReference>
<dbReference type="InterPro" id="IPR050190">
    <property type="entry name" value="UPF0213_domain"/>
</dbReference>
<organism evidence="3 4">
    <name type="scientific">SAR324 cluster bacterium</name>
    <dbReference type="NCBI Taxonomy" id="2024889"/>
    <lineage>
        <taxon>Bacteria</taxon>
        <taxon>Deltaproteobacteria</taxon>
        <taxon>SAR324 cluster</taxon>
    </lineage>
</organism>
<dbReference type="PROSITE" id="PS50164">
    <property type="entry name" value="GIY_YIG"/>
    <property type="match status" value="1"/>
</dbReference>
<feature type="domain" description="GIY-YIG" evidence="2">
    <location>
        <begin position="2"/>
        <end position="79"/>
    </location>
</feature>
<accession>A0A432GF10</accession>
<comment type="caution">
    <text evidence="3">The sequence shown here is derived from an EMBL/GenBank/DDBJ whole genome shotgun (WGS) entry which is preliminary data.</text>
</comment>
<dbReference type="SMART" id="SM00465">
    <property type="entry name" value="GIYc"/>
    <property type="match status" value="1"/>
</dbReference>
<reference evidence="3 4" key="1">
    <citation type="submission" date="2018-06" db="EMBL/GenBank/DDBJ databases">
        <title>Combined omics and stable isotope probing to characterize newly discovered Mariana Back-Arc vent microbial communities.</title>
        <authorList>
            <person name="Trembath-Reichert E."/>
            <person name="Huber J.A."/>
        </authorList>
    </citation>
    <scope>NUCLEOTIDE SEQUENCE [LARGE SCALE GENOMIC DNA]</scope>
    <source>
        <strain evidence="3">MAG 63_1</strain>
    </source>
</reference>
<dbReference type="Pfam" id="PF01541">
    <property type="entry name" value="GIY-YIG"/>
    <property type="match status" value="1"/>
</dbReference>
<dbReference type="Proteomes" id="UP000286801">
    <property type="component" value="Unassembled WGS sequence"/>
</dbReference>
<dbReference type="Gene3D" id="3.40.1440.10">
    <property type="entry name" value="GIY-YIG endonuclease"/>
    <property type="match status" value="1"/>
</dbReference>
<name>A0A432GF10_9DELT</name>
<proteinExistence type="inferred from homology"/>